<dbReference type="EMBL" id="JADCLJ010000024">
    <property type="protein sequence ID" value="MBE4909813.1"/>
    <property type="molecule type" value="Genomic_DNA"/>
</dbReference>
<sequence length="60" mass="7518">MNKRKRYWILMPPFFITMLIMFFTLPNPYKGLSVIVVLTFWVTLWIWNYFGDKKQREIER</sequence>
<keyword evidence="1" id="KW-0812">Transmembrane</keyword>
<dbReference type="RefSeq" id="WP_193539764.1">
    <property type="nucleotide sequence ID" value="NZ_JADCLJ010000024.1"/>
</dbReference>
<keyword evidence="1" id="KW-0472">Membrane</keyword>
<keyword evidence="3" id="KW-1185">Reference proteome</keyword>
<name>A0ABR9QMT1_9BACI</name>
<evidence type="ECO:0000313" key="2">
    <source>
        <dbReference type="EMBL" id="MBE4909813.1"/>
    </source>
</evidence>
<comment type="caution">
    <text evidence="2">The sequence shown here is derived from an EMBL/GenBank/DDBJ whole genome shotgun (WGS) entry which is preliminary data.</text>
</comment>
<reference evidence="2 3" key="1">
    <citation type="submission" date="2020-10" db="EMBL/GenBank/DDBJ databases">
        <title>Bacillus sp. HD4P25, an endophyte from a halophyte.</title>
        <authorList>
            <person name="Sun J.-Q."/>
        </authorList>
    </citation>
    <scope>NUCLEOTIDE SEQUENCE [LARGE SCALE GENOMIC DNA]</scope>
    <source>
        <strain evidence="2 3">YIM 93174</strain>
    </source>
</reference>
<feature type="transmembrane region" description="Helical" evidence="1">
    <location>
        <begin position="31"/>
        <end position="50"/>
    </location>
</feature>
<evidence type="ECO:0000313" key="3">
    <source>
        <dbReference type="Proteomes" id="UP001516662"/>
    </source>
</evidence>
<proteinExistence type="predicted"/>
<keyword evidence="1" id="KW-1133">Transmembrane helix</keyword>
<accession>A0ABR9QMT1</accession>
<evidence type="ECO:0008006" key="4">
    <source>
        <dbReference type="Google" id="ProtNLM"/>
    </source>
</evidence>
<gene>
    <name evidence="2" type="ORF">IMZ08_17400</name>
</gene>
<organism evidence="2 3">
    <name type="scientific">Litchfieldia luteola</name>
    <dbReference type="NCBI Taxonomy" id="682179"/>
    <lineage>
        <taxon>Bacteria</taxon>
        <taxon>Bacillati</taxon>
        <taxon>Bacillota</taxon>
        <taxon>Bacilli</taxon>
        <taxon>Bacillales</taxon>
        <taxon>Bacillaceae</taxon>
        <taxon>Litchfieldia</taxon>
    </lineage>
</organism>
<evidence type="ECO:0000256" key="1">
    <source>
        <dbReference type="SAM" id="Phobius"/>
    </source>
</evidence>
<feature type="transmembrane region" description="Helical" evidence="1">
    <location>
        <begin position="7"/>
        <end position="25"/>
    </location>
</feature>
<dbReference type="Proteomes" id="UP001516662">
    <property type="component" value="Unassembled WGS sequence"/>
</dbReference>
<protein>
    <recommendedName>
        <fullName evidence="4">Permease</fullName>
    </recommendedName>
</protein>